<dbReference type="GO" id="GO:0032259">
    <property type="term" value="P:methylation"/>
    <property type="evidence" value="ECO:0007669"/>
    <property type="project" value="UniProtKB-KW"/>
</dbReference>
<evidence type="ECO:0000256" key="7">
    <source>
        <dbReference type="PROSITE-ProRule" id="PRU01363"/>
    </source>
</evidence>
<dbReference type="PANTHER" id="PTHR43775:SF21">
    <property type="entry name" value="NON-REDUCING POLYKETIDE SYNTHASE AUSA-RELATED"/>
    <property type="match status" value="1"/>
</dbReference>
<dbReference type="GO" id="GO:0008236">
    <property type="term" value="F:serine-type peptidase activity"/>
    <property type="evidence" value="ECO:0007669"/>
    <property type="project" value="InterPro"/>
</dbReference>
<evidence type="ECO:0000256" key="3">
    <source>
        <dbReference type="ARBA" id="ARBA00022553"/>
    </source>
</evidence>
<evidence type="ECO:0000256" key="1">
    <source>
        <dbReference type="ARBA" id="ARBA00005179"/>
    </source>
</evidence>
<dbReference type="InterPro" id="IPR049900">
    <property type="entry name" value="PKS_mFAS_DH"/>
</dbReference>
<dbReference type="InterPro" id="IPR050091">
    <property type="entry name" value="PKS_NRPS_Biosynth_Enz"/>
</dbReference>
<evidence type="ECO:0000256" key="2">
    <source>
        <dbReference type="ARBA" id="ARBA00022450"/>
    </source>
</evidence>
<dbReference type="InterPro" id="IPR013217">
    <property type="entry name" value="Methyltransf_12"/>
</dbReference>
<feature type="compositionally biased region" description="Polar residues" evidence="8">
    <location>
        <begin position="1748"/>
        <end position="1760"/>
    </location>
</feature>
<dbReference type="CDD" id="cd02440">
    <property type="entry name" value="AdoMet_MTases"/>
    <property type="match status" value="1"/>
</dbReference>
<dbReference type="GO" id="GO:0004315">
    <property type="term" value="F:3-oxoacyl-[acyl-carrier-protein] synthase activity"/>
    <property type="evidence" value="ECO:0007669"/>
    <property type="project" value="InterPro"/>
</dbReference>
<evidence type="ECO:0000256" key="6">
    <source>
        <dbReference type="ARBA" id="ARBA00023268"/>
    </source>
</evidence>
<feature type="region of interest" description="C-terminal hotdog fold" evidence="7">
    <location>
        <begin position="1458"/>
        <end position="1613"/>
    </location>
</feature>
<feature type="domain" description="PKS/mFAS DH" evidence="11">
    <location>
        <begin position="1299"/>
        <end position="1613"/>
    </location>
</feature>
<dbReference type="SUPFAM" id="SSF53901">
    <property type="entry name" value="Thiolase-like"/>
    <property type="match status" value="1"/>
</dbReference>
<dbReference type="SMART" id="SM00825">
    <property type="entry name" value="PKS_KS"/>
    <property type="match status" value="1"/>
</dbReference>
<organism evidence="12 13">
    <name type="scientific">Colletotrichum chrysophilum</name>
    <dbReference type="NCBI Taxonomy" id="1836956"/>
    <lineage>
        <taxon>Eukaryota</taxon>
        <taxon>Fungi</taxon>
        <taxon>Dikarya</taxon>
        <taxon>Ascomycota</taxon>
        <taxon>Pezizomycotina</taxon>
        <taxon>Sordariomycetes</taxon>
        <taxon>Hypocreomycetidae</taxon>
        <taxon>Glomerellales</taxon>
        <taxon>Glomerellaceae</taxon>
        <taxon>Colletotrichum</taxon>
        <taxon>Colletotrichum gloeosporioides species complex</taxon>
    </lineage>
</organism>
<keyword evidence="3" id="KW-0597">Phosphoprotein</keyword>
<dbReference type="Pfam" id="PF07859">
    <property type="entry name" value="Abhydrolase_3"/>
    <property type="match status" value="1"/>
</dbReference>
<feature type="domain" description="Carrier" evidence="9">
    <location>
        <begin position="1660"/>
        <end position="1737"/>
    </location>
</feature>
<dbReference type="InterPro" id="IPR041068">
    <property type="entry name" value="HTH_51"/>
</dbReference>
<dbReference type="GO" id="GO:0044550">
    <property type="term" value="P:secondary metabolite biosynthetic process"/>
    <property type="evidence" value="ECO:0007669"/>
    <property type="project" value="TreeGrafter"/>
</dbReference>
<evidence type="ECO:0000259" key="9">
    <source>
        <dbReference type="PROSITE" id="PS50075"/>
    </source>
</evidence>
<feature type="region of interest" description="N-terminal hotdog fold" evidence="7">
    <location>
        <begin position="1299"/>
        <end position="1432"/>
    </location>
</feature>
<dbReference type="Gene3D" id="3.40.50.1820">
    <property type="entry name" value="alpha/beta hydrolase"/>
    <property type="match status" value="1"/>
</dbReference>
<dbReference type="PROSITE" id="PS50075">
    <property type="entry name" value="CARRIER"/>
    <property type="match status" value="1"/>
</dbReference>
<dbReference type="GO" id="GO:0008168">
    <property type="term" value="F:methyltransferase activity"/>
    <property type="evidence" value="ECO:0007669"/>
    <property type="project" value="UniProtKB-KW"/>
</dbReference>
<dbReference type="InterPro" id="IPR014043">
    <property type="entry name" value="Acyl_transferase_dom"/>
</dbReference>
<dbReference type="InterPro" id="IPR036736">
    <property type="entry name" value="ACP-like_sf"/>
</dbReference>
<evidence type="ECO:0000256" key="8">
    <source>
        <dbReference type="SAM" id="MobiDB-lite"/>
    </source>
</evidence>
<dbReference type="PROSITE" id="PS52004">
    <property type="entry name" value="KS3_2"/>
    <property type="match status" value="1"/>
</dbReference>
<dbReference type="InterPro" id="IPR018201">
    <property type="entry name" value="Ketoacyl_synth_AS"/>
</dbReference>
<dbReference type="Gene3D" id="3.10.129.110">
    <property type="entry name" value="Polyketide synthase dehydratase"/>
    <property type="match status" value="1"/>
</dbReference>
<dbReference type="Pfam" id="PF16073">
    <property type="entry name" value="SAT"/>
    <property type="match status" value="1"/>
</dbReference>
<dbReference type="Proteomes" id="UP001243330">
    <property type="component" value="Unassembled WGS sequence"/>
</dbReference>
<dbReference type="GO" id="GO:0006508">
    <property type="term" value="P:proteolysis"/>
    <property type="evidence" value="ECO:0007669"/>
    <property type="project" value="InterPro"/>
</dbReference>
<dbReference type="PROSITE" id="PS52019">
    <property type="entry name" value="PKS_MFAS_DH"/>
    <property type="match status" value="1"/>
</dbReference>
<dbReference type="InterPro" id="IPR001227">
    <property type="entry name" value="Ac_transferase_dom_sf"/>
</dbReference>
<dbReference type="Pfam" id="PF18558">
    <property type="entry name" value="HTH_51"/>
    <property type="match status" value="1"/>
</dbReference>
<accession>A0AAD9AGY9</accession>
<dbReference type="InterPro" id="IPR014031">
    <property type="entry name" value="Ketoacyl_synth_C"/>
</dbReference>
<dbReference type="InterPro" id="IPR001375">
    <property type="entry name" value="Peptidase_S9_cat"/>
</dbReference>
<dbReference type="InterPro" id="IPR029063">
    <property type="entry name" value="SAM-dependent_MTases_sf"/>
</dbReference>
<dbReference type="Pfam" id="PF00550">
    <property type="entry name" value="PP-binding"/>
    <property type="match status" value="1"/>
</dbReference>
<dbReference type="Gene3D" id="3.40.47.10">
    <property type="match status" value="1"/>
</dbReference>
<dbReference type="InterPro" id="IPR013094">
    <property type="entry name" value="AB_hydrolase_3"/>
</dbReference>
<dbReference type="Pfam" id="PF00326">
    <property type="entry name" value="Peptidase_S9"/>
    <property type="match status" value="1"/>
</dbReference>
<dbReference type="Gene3D" id="3.30.70.3290">
    <property type="match status" value="1"/>
</dbReference>
<feature type="compositionally biased region" description="Low complexity" evidence="8">
    <location>
        <begin position="1766"/>
        <end position="1777"/>
    </location>
</feature>
<dbReference type="PROSITE" id="PS00606">
    <property type="entry name" value="KS3_1"/>
    <property type="match status" value="1"/>
</dbReference>
<dbReference type="InterPro" id="IPR016039">
    <property type="entry name" value="Thiolase-like"/>
</dbReference>
<sequence>MSLKAIFFGPQASEGFRGLALHDIRSALRQIPKLQPLLDSISELPSLFQCLVAHEPCLERTPGRWCALQLTRWLEHDLDVIEDQIKEYWNSISAPLSVLFGMVQYFQYLQDNDVSHQQLLGNISDGGCQGFCLGLLSATAISNSRDETALVHNFAVALRLSFCIGVYLDFDQTQAGATTAFVLRRQRGLDLDVNLAASMLEEINVSISLLSESRRMFADIMYVQTQSYVATRIDHASCTIIVPTARVAVLHQHIPLEDYTLKPLSLRARYHTPALSHWKQQLLEFCAQESKLRFPEVDGLVVAVCSNRDGRTLGGRPLHEEILECIMTEVADWHLVVSQVASKLRPGQDARNVLELGPVRCLSSSRFLGPYSIRPPLGLSNQTEPLIGSTPARSYPDTAVAIVGMACRFPGADSLDELWNVIESGKSLCQEIPAERFSTNGLRRTPQVQRFFANLINDVDAFDHRFFRKTSREASSMDPQQRHLLEVAYQALESANYFNGPKPPSKDVGCYIGVCANDYADNVASHPPNAFSTLGTLRAFLAGRISNFFGWTGESSTIDTACSSSAVAINKACTDIIAGKCTAALAGGANVFTSPNFFQNLNAGKFLSTTGQCKSFDAKADGYCRGEGVGLLLLKKLSEAQASGDKILAVIPGSAVRQNSNETYITVPHGPSQSDLYEEVLRFSRMTPDDVTYVEAHGTGTPVGDPIEFESIRRTFGGLRRQTEQLLHVGSIKANIGHTESASGVAAVIKAVLMIHHKRIPPQASFTTLNPQITLSESDRIAITTTGIEWKSSGPLTVCVNNYGASGSNAALIVTEPPSPCVAITRTTNNSRLPKAIPFPFIVTASSQQSLSANIGVLRKQILNQQEQARLADLSFSVVSGQNPSLPFAATFDAASMDQLIERLHESSTSDIWNVTLPSKSRPVVMAFGGQNSKFVGLDKDTYESCALLRHHLDCCQNELKSQGFPGILPYIFQSEPIEDPVILHSALFSVQYSCAKAWIDSGLTVAKLVGHSFGELTATCVSGILSLSDGLKLVAGRARLMKEKWGPDPGSMLLVETDPVSLGRLLNSDTVNVEVACHNGPRLTVISGSKSEVEQAEQFIKLDPTTQNAKSKILDVPYAFHSRFTEPILHDLEVLAGGLVFRKPFIPVETCLDRDTECLPWPQRVREHTRRPVFFHQAVSKIHEELAGCCWLEAGMNSGITTMARRALGEEASEHTFYGMNLRDRTPLRDSLTQVTIGLWKESQSVTFWDFHTCQRGMYSYVPFLPPYQFEKSRHWLEWRDTVGPLEFDSSAKNNSTTPAPRRLLTLTRKTEANLEFNVDPQHDTWKGLIQGHAVVGQPLCPAPLYMELAAQAALTALGHEETKGFSATWKKIQIDEALGLGEGCRIVLSLSKIEHSQSWKFCVMSSSLADPQLRPSMHASGEVTLVSKQDAEDDSEFPQYETALRHTVRQLQAADVTDTVALRGPLVYSVFSRVVTYDEMYKGVWDIFAKGDEAISRVKLASECNLEGFDKMITDPLALDNFVQVSGIHVNALSGLCSENEVFVCTRITKVEIHPSFSLTPSRQWKVLSMYREYDPRNIDNDIYVYDEATGKIVVVIHGARFTRMLIKSLVRALSSKNAGGKVGGVVVEDFQEKKMEDSVPAIDFQSQTAVSRADDTPSKVVSDEDVFCLLARVAEIDLGAIANDASLADLGIDSLLSSEVLNEVNETFLVDLSADEYQSLLSVGDLVQCIRARSPSVNAIRLMTSPPTRGASPTFSEANDPESTGSSTPTSTSSEFAVMKLESKTQSFDDVGVSESLRRAYEVFKDIKNGSDDYAKTYGLIRFWDDVYPIQASLVTQYVVDALPQLGCDLSVFKAGDELPTIQYLPKYALLASQLFEILEDARLVRRKGNVWVRADTPVPKQSVVERLQEAVQRFPRHASEHKLLNITGSSLADCMTGVADPLTLVFRNKENANILEDVYTNGPFYLAASKQLCSFLEKALSAVKKGNGKPIHILEIGGGTASTTKHVLRMLGDAGIPFVYTFTDVSAGLVAGAKKKLPGLLNQSTGRLEFQTLNATKSPPTDMTGKFDLVLSTNCIHATADLSVSLTNIRQMLKPHGIVTLVEFTKNLFWFDLVFGLMDGWWSMTDGRKHVLADEFFWKRSFEQAGFGHVDWTGGELAESNMLRIITGFKTRPDVGDIVPKKRFDIQTVMFKQTGQNRLFADVYLPPSDELMSQTWSVGLLFHGGGHISLSRHDINTKHVQRLLDNGILPVAVDYRLCPEMPLPEGAMADACSALQWARHELPFMNLNRPGLRIGPKVVGIGWSSGGHLAMTLAWTSLEQRIEPPNAILAFYSPSKLEDESWFQPNFPSGTQSLAKGGYDLLEAVQNYPITESRVMKNGRPVAPGKWLGRGPSGTNPRTTIILHGNWKGQLLPIWLDGLPSKGQIPQSASTSDYETLQRPTRERIMAISPHAQVINGTYRTPTFLVHGTEDDLVPVQQARDMSESLAAHGVESGIAIIDGASHLLDLDEDSNGNIAAEVEKGFAFLRHVVA</sequence>
<keyword evidence="6" id="KW-0511">Multifunctional enzyme</keyword>
<dbReference type="Gene3D" id="1.10.1200.10">
    <property type="entry name" value="ACP-like"/>
    <property type="match status" value="1"/>
</dbReference>
<evidence type="ECO:0000259" key="10">
    <source>
        <dbReference type="PROSITE" id="PS52004"/>
    </source>
</evidence>
<name>A0AAD9AGY9_9PEZI</name>
<dbReference type="GO" id="GO:0004312">
    <property type="term" value="F:fatty acid synthase activity"/>
    <property type="evidence" value="ECO:0007669"/>
    <property type="project" value="TreeGrafter"/>
</dbReference>
<dbReference type="SUPFAM" id="SSF55048">
    <property type="entry name" value="Probable ACP-binding domain of malonyl-CoA ACP transacylase"/>
    <property type="match status" value="1"/>
</dbReference>
<dbReference type="InterPro" id="IPR029058">
    <property type="entry name" value="AB_hydrolase_fold"/>
</dbReference>
<dbReference type="PANTHER" id="PTHR43775">
    <property type="entry name" value="FATTY ACID SYNTHASE"/>
    <property type="match status" value="1"/>
</dbReference>
<dbReference type="InterPro" id="IPR042104">
    <property type="entry name" value="PKS_dehydratase_sf"/>
</dbReference>
<dbReference type="SMART" id="SM00827">
    <property type="entry name" value="PKS_AT"/>
    <property type="match status" value="1"/>
</dbReference>
<reference evidence="12" key="1">
    <citation type="submission" date="2023-01" db="EMBL/GenBank/DDBJ databases">
        <title>Colletotrichum chrysophilum M932 genome sequence.</title>
        <authorList>
            <person name="Baroncelli R."/>
        </authorList>
    </citation>
    <scope>NUCLEOTIDE SEQUENCE</scope>
    <source>
        <strain evidence="12">M932</strain>
    </source>
</reference>
<dbReference type="InterPro" id="IPR014030">
    <property type="entry name" value="Ketoacyl_synth_N"/>
</dbReference>
<feature type="domain" description="Ketosynthase family 3 (KS3)" evidence="10">
    <location>
        <begin position="397"/>
        <end position="816"/>
    </location>
</feature>
<evidence type="ECO:0000259" key="11">
    <source>
        <dbReference type="PROSITE" id="PS52019"/>
    </source>
</evidence>
<keyword evidence="4" id="KW-0489">Methyltransferase</keyword>
<dbReference type="Pfam" id="PF02801">
    <property type="entry name" value="Ketoacyl-synt_C"/>
    <property type="match status" value="1"/>
</dbReference>
<dbReference type="CDD" id="cd00833">
    <property type="entry name" value="PKS"/>
    <property type="match status" value="1"/>
</dbReference>
<dbReference type="SUPFAM" id="SSF53335">
    <property type="entry name" value="S-adenosyl-L-methionine-dependent methyltransferases"/>
    <property type="match status" value="1"/>
</dbReference>
<comment type="pathway">
    <text evidence="1">Secondary metabolite biosynthesis.</text>
</comment>
<feature type="active site" description="Proton acceptor; for dehydratase activity" evidence="7">
    <location>
        <position position="1334"/>
    </location>
</feature>
<evidence type="ECO:0000313" key="13">
    <source>
        <dbReference type="Proteomes" id="UP001243330"/>
    </source>
</evidence>
<dbReference type="SUPFAM" id="SSF47336">
    <property type="entry name" value="ACP-like"/>
    <property type="match status" value="1"/>
</dbReference>
<dbReference type="Pfam" id="PF00109">
    <property type="entry name" value="ketoacyl-synt"/>
    <property type="match status" value="1"/>
</dbReference>
<keyword evidence="2" id="KW-0596">Phosphopantetheine</keyword>
<dbReference type="SUPFAM" id="SSF52151">
    <property type="entry name" value="FabD/lysophospholipase-like"/>
    <property type="match status" value="1"/>
</dbReference>
<feature type="active site" description="Proton donor; for dehydratase activity" evidence="7">
    <location>
        <position position="1522"/>
    </location>
</feature>
<dbReference type="EMBL" id="JAQOWY010000185">
    <property type="protein sequence ID" value="KAK1847956.1"/>
    <property type="molecule type" value="Genomic_DNA"/>
</dbReference>
<dbReference type="Pfam" id="PF00698">
    <property type="entry name" value="Acyl_transf_1"/>
    <property type="match status" value="1"/>
</dbReference>
<evidence type="ECO:0000313" key="12">
    <source>
        <dbReference type="EMBL" id="KAK1847956.1"/>
    </source>
</evidence>
<comment type="caution">
    <text evidence="12">The sequence shown here is derived from an EMBL/GenBank/DDBJ whole genome shotgun (WGS) entry which is preliminary data.</text>
</comment>
<proteinExistence type="predicted"/>
<dbReference type="InterPro" id="IPR009081">
    <property type="entry name" value="PP-bd_ACP"/>
</dbReference>
<dbReference type="InterPro" id="IPR032088">
    <property type="entry name" value="SAT"/>
</dbReference>
<dbReference type="InterPro" id="IPR016035">
    <property type="entry name" value="Acyl_Trfase/lysoPLipase"/>
</dbReference>
<dbReference type="Pfam" id="PF08242">
    <property type="entry name" value="Methyltransf_12"/>
    <property type="match status" value="1"/>
</dbReference>
<gene>
    <name evidence="12" type="ORF">CCHR01_09390</name>
</gene>
<dbReference type="GO" id="GO:0006633">
    <property type="term" value="P:fatty acid biosynthetic process"/>
    <property type="evidence" value="ECO:0007669"/>
    <property type="project" value="InterPro"/>
</dbReference>
<evidence type="ECO:0000256" key="5">
    <source>
        <dbReference type="ARBA" id="ARBA00022679"/>
    </source>
</evidence>
<protein>
    <submittedName>
        <fullName evidence="12">Polyketide synthase</fullName>
    </submittedName>
</protein>
<dbReference type="InterPro" id="IPR016036">
    <property type="entry name" value="Malonyl_transacylase_ACP-bd"/>
</dbReference>
<feature type="region of interest" description="Disordered" evidence="8">
    <location>
        <begin position="1745"/>
        <end position="1777"/>
    </location>
</feature>
<dbReference type="InterPro" id="IPR020841">
    <property type="entry name" value="PKS_Beta-ketoAc_synthase_dom"/>
</dbReference>
<dbReference type="SUPFAM" id="SSF53474">
    <property type="entry name" value="alpha/beta-Hydrolases"/>
    <property type="match status" value="1"/>
</dbReference>
<dbReference type="Gene3D" id="3.40.366.10">
    <property type="entry name" value="Malonyl-Coenzyme A Acyl Carrier Protein, domain 2"/>
    <property type="match status" value="2"/>
</dbReference>
<keyword evidence="5" id="KW-0808">Transferase</keyword>
<dbReference type="Gene3D" id="3.40.50.150">
    <property type="entry name" value="Vaccinia Virus protein VP39"/>
    <property type="match status" value="1"/>
</dbReference>
<keyword evidence="13" id="KW-1185">Reference proteome</keyword>
<evidence type="ECO:0000256" key="4">
    <source>
        <dbReference type="ARBA" id="ARBA00022603"/>
    </source>
</evidence>